<feature type="signal peptide" evidence="4">
    <location>
        <begin position="1"/>
        <end position="18"/>
    </location>
</feature>
<name>A0ABQ6MP50_9STRA</name>
<dbReference type="PANTHER" id="PTHR18896">
    <property type="entry name" value="PHOSPHOLIPASE D"/>
    <property type="match status" value="1"/>
</dbReference>
<protein>
    <recommendedName>
        <fullName evidence="7">Phospholipase D</fullName>
    </recommendedName>
</protein>
<keyword evidence="2" id="KW-0677">Repeat</keyword>
<evidence type="ECO:0000256" key="2">
    <source>
        <dbReference type="ARBA" id="ARBA00022737"/>
    </source>
</evidence>
<dbReference type="InterPro" id="IPR015679">
    <property type="entry name" value="PLipase_D_fam"/>
</dbReference>
<sequence length="526" mass="57918">MRFALLAVLPYLLSPSTALSAAAPSFFLTTDEIEASRGSPTLTRAASSIADWSGGNEVADLVNGREVMLSLLQDCRRASVGDYIFMTAFSVDGSVMLDPEATDPSSTALSEVLLGAVKRGVNVRLLVNENVYLHSAHAFCKPLNDAAEGTVCAPETRHHSMGGSLHAKSWSFVYSGDEVVSYLGSMDIMGDRWDTDAHDESPARQSQPSDLNHFHGWHGDMFRMRGQAAHDVAQHFMMQWNDPAPLAAPLNFFYKLEPFEAELPPLPEGGVGGLAVQLLRSLSCQGGADGLYSSFAPRGEYSFFKGFEKMVKSAKEYIYIEDQFIFFEEAMQLVADALPNVEAVILVTDNATAMSATVAGVDVTVASDMRFYHQRKSMDLLFEDPEQGKKVRVFQLAREGYPVGDMAESWLYTHAKNYFVDDISMIVGSHGIERTGFTNDIELSAAIADPEGGHVGALRRRLWAEFLMMGEGDDLLGDWRDGLAEMERQADSGVEGRVRRYYPEEGRDGVLNNAVYEVYEPDGRCE</sequence>
<evidence type="ECO:0008006" key="7">
    <source>
        <dbReference type="Google" id="ProtNLM"/>
    </source>
</evidence>
<evidence type="ECO:0000313" key="6">
    <source>
        <dbReference type="Proteomes" id="UP001165060"/>
    </source>
</evidence>
<evidence type="ECO:0000256" key="3">
    <source>
        <dbReference type="ARBA" id="ARBA00023098"/>
    </source>
</evidence>
<gene>
    <name evidence="5" type="ORF">TeGR_g7661</name>
</gene>
<dbReference type="EMBL" id="BRYB01000442">
    <property type="protein sequence ID" value="GMI30116.1"/>
    <property type="molecule type" value="Genomic_DNA"/>
</dbReference>
<dbReference type="SUPFAM" id="SSF56024">
    <property type="entry name" value="Phospholipase D/nuclease"/>
    <property type="match status" value="2"/>
</dbReference>
<evidence type="ECO:0000313" key="5">
    <source>
        <dbReference type="EMBL" id="GMI30116.1"/>
    </source>
</evidence>
<dbReference type="PANTHER" id="PTHR18896:SF76">
    <property type="entry name" value="PHOSPHOLIPASE"/>
    <property type="match status" value="1"/>
</dbReference>
<comment type="caution">
    <text evidence="5">The sequence shown here is derived from an EMBL/GenBank/DDBJ whole genome shotgun (WGS) entry which is preliminary data.</text>
</comment>
<evidence type="ECO:0000256" key="1">
    <source>
        <dbReference type="ARBA" id="ARBA00000798"/>
    </source>
</evidence>
<keyword evidence="6" id="KW-1185">Reference proteome</keyword>
<keyword evidence="4" id="KW-0732">Signal</keyword>
<proteinExistence type="predicted"/>
<feature type="chain" id="PRO_5047166926" description="Phospholipase D" evidence="4">
    <location>
        <begin position="19"/>
        <end position="526"/>
    </location>
</feature>
<dbReference type="Proteomes" id="UP001165060">
    <property type="component" value="Unassembled WGS sequence"/>
</dbReference>
<comment type="catalytic activity">
    <reaction evidence="1">
        <text>a 1,2-diacyl-sn-glycero-3-phosphocholine + H2O = a 1,2-diacyl-sn-glycero-3-phosphate + choline + H(+)</text>
        <dbReference type="Rhea" id="RHEA:14445"/>
        <dbReference type="ChEBI" id="CHEBI:15354"/>
        <dbReference type="ChEBI" id="CHEBI:15377"/>
        <dbReference type="ChEBI" id="CHEBI:15378"/>
        <dbReference type="ChEBI" id="CHEBI:57643"/>
        <dbReference type="ChEBI" id="CHEBI:58608"/>
        <dbReference type="EC" id="3.1.4.4"/>
    </reaction>
</comment>
<keyword evidence="3" id="KW-0443">Lipid metabolism</keyword>
<reference evidence="5 6" key="1">
    <citation type="journal article" date="2023" name="Commun. Biol.">
        <title>Genome analysis of Parmales, the sister group of diatoms, reveals the evolutionary specialization of diatoms from phago-mixotrophs to photoautotrophs.</title>
        <authorList>
            <person name="Ban H."/>
            <person name="Sato S."/>
            <person name="Yoshikawa S."/>
            <person name="Yamada K."/>
            <person name="Nakamura Y."/>
            <person name="Ichinomiya M."/>
            <person name="Sato N."/>
            <person name="Blanc-Mathieu R."/>
            <person name="Endo H."/>
            <person name="Kuwata A."/>
            <person name="Ogata H."/>
        </authorList>
    </citation>
    <scope>NUCLEOTIDE SEQUENCE [LARGE SCALE GENOMIC DNA]</scope>
</reference>
<accession>A0ABQ6MP50</accession>
<organism evidence="5 6">
    <name type="scientific">Tetraparma gracilis</name>
    <dbReference type="NCBI Taxonomy" id="2962635"/>
    <lineage>
        <taxon>Eukaryota</taxon>
        <taxon>Sar</taxon>
        <taxon>Stramenopiles</taxon>
        <taxon>Ochrophyta</taxon>
        <taxon>Bolidophyceae</taxon>
        <taxon>Parmales</taxon>
        <taxon>Triparmaceae</taxon>
        <taxon>Tetraparma</taxon>
    </lineage>
</organism>
<dbReference type="Gene3D" id="3.30.870.10">
    <property type="entry name" value="Endonuclease Chain A"/>
    <property type="match status" value="2"/>
</dbReference>
<evidence type="ECO:0000256" key="4">
    <source>
        <dbReference type="SAM" id="SignalP"/>
    </source>
</evidence>